<evidence type="ECO:0000256" key="1">
    <source>
        <dbReference type="ARBA" id="ARBA00004651"/>
    </source>
</evidence>
<dbReference type="PANTHER" id="PTHR32024">
    <property type="entry name" value="TRK SYSTEM POTASSIUM UPTAKE PROTEIN TRKG-RELATED"/>
    <property type="match status" value="1"/>
</dbReference>
<feature type="transmembrane region" description="Helical" evidence="9">
    <location>
        <begin position="116"/>
        <end position="136"/>
    </location>
</feature>
<dbReference type="GO" id="GO:0008324">
    <property type="term" value="F:monoatomic cation transmembrane transporter activity"/>
    <property type="evidence" value="ECO:0007669"/>
    <property type="project" value="InterPro"/>
</dbReference>
<feature type="transmembrane region" description="Helical" evidence="9">
    <location>
        <begin position="320"/>
        <end position="338"/>
    </location>
</feature>
<keyword evidence="7" id="KW-0406">Ion transport</keyword>
<evidence type="ECO:0000256" key="9">
    <source>
        <dbReference type="SAM" id="Phobius"/>
    </source>
</evidence>
<dbReference type="PANTHER" id="PTHR32024:SF2">
    <property type="entry name" value="TRK SYSTEM POTASSIUM UPTAKE PROTEIN TRKG-RELATED"/>
    <property type="match status" value="1"/>
</dbReference>
<evidence type="ECO:0000256" key="8">
    <source>
        <dbReference type="ARBA" id="ARBA00023136"/>
    </source>
</evidence>
<keyword evidence="11" id="KW-1185">Reference proteome</keyword>
<evidence type="ECO:0000256" key="2">
    <source>
        <dbReference type="ARBA" id="ARBA00009137"/>
    </source>
</evidence>
<evidence type="ECO:0000256" key="3">
    <source>
        <dbReference type="ARBA" id="ARBA00022448"/>
    </source>
</evidence>
<feature type="transmembrane region" description="Helical" evidence="9">
    <location>
        <begin position="218"/>
        <end position="240"/>
    </location>
</feature>
<protein>
    <submittedName>
        <fullName evidence="10">TrkH family potassium uptake protein</fullName>
    </submittedName>
</protein>
<sequence length="467" mass="49139">MWGVVAIAMVLPLMTALIEGNWRAAEAMTLIAIGQGFVAGLTLLALGGRRRRLTRAGVFTAAIAIWLSLVIAAAPAFMLIEGQAPIPALFEATSAAVTLGATLVPPADISLSMSFYRATIAWVGGLTTLMLAVYILGPYQVGGIPDANLRQVQHARTEDDPRFLQTLRAIGLPYLALTLLCAALLIMLRVSADDALIVAMSMLATNSFMPHQTGTTVLGNPAAELVMIVFMVLGATSIVWHRLVLSRNATPSRDRDEGRLYLGALGVLVLAAIIVSLISPATDGPGFDTALTHVFDVVSVATTTGITHDRATGLSIPFELVLLIVFIGGCSYSTAGGIKAFRLQAMLRHVGNELERLVFPNAMLKDDVQYDARQHALAKAVWSAFFLAVLTITIGLLLLAAQGHALPEAMALSAGAFSQVGNLVAGAAPGLMEEGGSDGTLMILMGIALIARIEILVVLAALAGDRW</sequence>
<keyword evidence="4" id="KW-1003">Cell membrane</keyword>
<reference evidence="11" key="1">
    <citation type="submission" date="2018-07" db="EMBL/GenBank/DDBJ databases">
        <authorList>
            <person name="Liu B.-T."/>
            <person name="Du Z."/>
        </authorList>
    </citation>
    <scope>NUCLEOTIDE SEQUENCE [LARGE SCALE GENOMIC DNA]</scope>
    <source>
        <strain evidence="11">XYN52</strain>
    </source>
</reference>
<dbReference type="AlphaFoldDB" id="A0A369W3L5"/>
<feature type="transmembrane region" description="Helical" evidence="9">
    <location>
        <begin position="260"/>
        <end position="279"/>
    </location>
</feature>
<proteinExistence type="inferred from homology"/>
<evidence type="ECO:0000256" key="6">
    <source>
        <dbReference type="ARBA" id="ARBA00022989"/>
    </source>
</evidence>
<dbReference type="Pfam" id="PF02386">
    <property type="entry name" value="TrkH"/>
    <property type="match status" value="2"/>
</dbReference>
<dbReference type="GO" id="GO:0005886">
    <property type="term" value="C:plasma membrane"/>
    <property type="evidence" value="ECO:0007669"/>
    <property type="project" value="UniProtKB-SubCell"/>
</dbReference>
<feature type="transmembrane region" description="Helical" evidence="9">
    <location>
        <begin position="441"/>
        <end position="463"/>
    </location>
</feature>
<dbReference type="InterPro" id="IPR003445">
    <property type="entry name" value="Cat_transpt"/>
</dbReference>
<feature type="transmembrane region" description="Helical" evidence="9">
    <location>
        <begin position="380"/>
        <end position="401"/>
    </location>
</feature>
<comment type="subcellular location">
    <subcellularLocation>
        <location evidence="1">Cell membrane</location>
        <topology evidence="1">Multi-pass membrane protein</topology>
    </subcellularLocation>
</comment>
<evidence type="ECO:0000256" key="7">
    <source>
        <dbReference type="ARBA" id="ARBA00023065"/>
    </source>
</evidence>
<organism evidence="10 11">
    <name type="scientific">Pelagibacterium lacus</name>
    <dbReference type="NCBI Taxonomy" id="2282655"/>
    <lineage>
        <taxon>Bacteria</taxon>
        <taxon>Pseudomonadati</taxon>
        <taxon>Pseudomonadota</taxon>
        <taxon>Alphaproteobacteria</taxon>
        <taxon>Hyphomicrobiales</taxon>
        <taxon>Devosiaceae</taxon>
        <taxon>Pelagibacterium</taxon>
    </lineage>
</organism>
<evidence type="ECO:0000256" key="4">
    <source>
        <dbReference type="ARBA" id="ARBA00022475"/>
    </source>
</evidence>
<evidence type="ECO:0000256" key="5">
    <source>
        <dbReference type="ARBA" id="ARBA00022692"/>
    </source>
</evidence>
<feature type="transmembrane region" description="Helical" evidence="9">
    <location>
        <begin position="58"/>
        <end position="80"/>
    </location>
</feature>
<comment type="similarity">
    <text evidence="2">Belongs to the TrkH potassium transport family.</text>
</comment>
<keyword evidence="3" id="KW-0813">Transport</keyword>
<accession>A0A369W3L5</accession>
<gene>
    <name evidence="10" type="ORF">DVH29_10735</name>
</gene>
<evidence type="ECO:0000313" key="10">
    <source>
        <dbReference type="EMBL" id="RDE08629.1"/>
    </source>
</evidence>
<dbReference type="Proteomes" id="UP000253759">
    <property type="component" value="Unassembled WGS sequence"/>
</dbReference>
<name>A0A369W3L5_9HYPH</name>
<keyword evidence="5 9" id="KW-0812">Transmembrane</keyword>
<feature type="transmembrane region" description="Helical" evidence="9">
    <location>
        <begin position="28"/>
        <end position="46"/>
    </location>
</feature>
<evidence type="ECO:0000313" key="11">
    <source>
        <dbReference type="Proteomes" id="UP000253759"/>
    </source>
</evidence>
<feature type="transmembrane region" description="Helical" evidence="9">
    <location>
        <begin position="169"/>
        <end position="188"/>
    </location>
</feature>
<comment type="caution">
    <text evidence="10">The sequence shown here is derived from an EMBL/GenBank/DDBJ whole genome shotgun (WGS) entry which is preliminary data.</text>
</comment>
<dbReference type="GO" id="GO:0030001">
    <property type="term" value="P:metal ion transport"/>
    <property type="evidence" value="ECO:0007669"/>
    <property type="project" value="UniProtKB-ARBA"/>
</dbReference>
<keyword evidence="6 9" id="KW-1133">Transmembrane helix</keyword>
<dbReference type="EMBL" id="QQNH01000014">
    <property type="protein sequence ID" value="RDE08629.1"/>
    <property type="molecule type" value="Genomic_DNA"/>
</dbReference>
<keyword evidence="8 9" id="KW-0472">Membrane</keyword>